<reference evidence="2 3" key="1">
    <citation type="journal article" date="2024" name="Plant Biotechnol. J.">
        <title>Dendrobium thyrsiflorum genome and its molecular insights into genes involved in important horticultural traits.</title>
        <authorList>
            <person name="Chen B."/>
            <person name="Wang J.Y."/>
            <person name="Zheng P.J."/>
            <person name="Li K.L."/>
            <person name="Liang Y.M."/>
            <person name="Chen X.F."/>
            <person name="Zhang C."/>
            <person name="Zhao X."/>
            <person name="He X."/>
            <person name="Zhang G.Q."/>
            <person name="Liu Z.J."/>
            <person name="Xu Q."/>
        </authorList>
    </citation>
    <scope>NUCLEOTIDE SEQUENCE [LARGE SCALE GENOMIC DNA]</scope>
    <source>
        <strain evidence="2">GZMU011</strain>
    </source>
</reference>
<feature type="region of interest" description="Disordered" evidence="1">
    <location>
        <begin position="147"/>
        <end position="185"/>
    </location>
</feature>
<name>A0ABD0VEA4_DENTH</name>
<dbReference type="Proteomes" id="UP001552299">
    <property type="component" value="Unassembled WGS sequence"/>
</dbReference>
<keyword evidence="3" id="KW-1185">Reference proteome</keyword>
<dbReference type="AlphaFoldDB" id="A0ABD0VEA4"/>
<proteinExistence type="predicted"/>
<gene>
    <name evidence="2" type="ORF">M5K25_007084</name>
</gene>
<evidence type="ECO:0000256" key="1">
    <source>
        <dbReference type="SAM" id="MobiDB-lite"/>
    </source>
</evidence>
<sequence>MGPNRRPTVPLESSNQKLDDQIISKCDMLIVLMITTFVSHRGRETYYTGGYDPVVPPVAPPPDRIGATDALIRLSVLLRQSFVLKSLLLLSTSTSQRKRRNRFRPGWDRASVAWSPRTERELKSCWHSRMKKRWRRGLCERFGRGSKSWRRGLPRSSQTGSTNWVRPLLGRASNKEGSENRGSGKLPLRAWAPGAWRWFGRERETERELPLCEPRAKKKRRELGFRRQLGRRLVGRGQSRRTNRMEASASSYVKTDVLMHLPRLKPSGFSPKVGDHATDSRLRILGEIETVELFFANSSVVHQSATSVARGVHGRQQQCNKGVTGKTRGMGAGRKLKTHRRNQRWADKSYKKSHLGNEWKKPFAGSSHAKGIVLEKM</sequence>
<feature type="compositionally biased region" description="Basic residues" evidence="1">
    <location>
        <begin position="334"/>
        <end position="343"/>
    </location>
</feature>
<evidence type="ECO:0000313" key="2">
    <source>
        <dbReference type="EMBL" id="KAL0923041.1"/>
    </source>
</evidence>
<feature type="compositionally biased region" description="Polar residues" evidence="1">
    <location>
        <begin position="155"/>
        <end position="164"/>
    </location>
</feature>
<feature type="region of interest" description="Disordered" evidence="1">
    <location>
        <begin position="312"/>
        <end position="351"/>
    </location>
</feature>
<dbReference type="EMBL" id="JANQDX010000006">
    <property type="protein sequence ID" value="KAL0923041.1"/>
    <property type="molecule type" value="Genomic_DNA"/>
</dbReference>
<accession>A0ABD0VEA4</accession>
<protein>
    <submittedName>
        <fullName evidence="2">Uncharacterized protein</fullName>
    </submittedName>
</protein>
<evidence type="ECO:0000313" key="3">
    <source>
        <dbReference type="Proteomes" id="UP001552299"/>
    </source>
</evidence>
<organism evidence="2 3">
    <name type="scientific">Dendrobium thyrsiflorum</name>
    <name type="common">Pinecone-like raceme dendrobium</name>
    <name type="synonym">Orchid</name>
    <dbReference type="NCBI Taxonomy" id="117978"/>
    <lineage>
        <taxon>Eukaryota</taxon>
        <taxon>Viridiplantae</taxon>
        <taxon>Streptophyta</taxon>
        <taxon>Embryophyta</taxon>
        <taxon>Tracheophyta</taxon>
        <taxon>Spermatophyta</taxon>
        <taxon>Magnoliopsida</taxon>
        <taxon>Liliopsida</taxon>
        <taxon>Asparagales</taxon>
        <taxon>Orchidaceae</taxon>
        <taxon>Epidendroideae</taxon>
        <taxon>Malaxideae</taxon>
        <taxon>Dendrobiinae</taxon>
        <taxon>Dendrobium</taxon>
    </lineage>
</organism>
<comment type="caution">
    <text evidence="2">The sequence shown here is derived from an EMBL/GenBank/DDBJ whole genome shotgun (WGS) entry which is preliminary data.</text>
</comment>